<organism evidence="1">
    <name type="scientific">uncultured Caudovirales phage</name>
    <dbReference type="NCBI Taxonomy" id="2100421"/>
    <lineage>
        <taxon>Viruses</taxon>
        <taxon>Duplodnaviria</taxon>
        <taxon>Heunggongvirae</taxon>
        <taxon>Uroviricota</taxon>
        <taxon>Caudoviricetes</taxon>
        <taxon>Peduoviridae</taxon>
        <taxon>Maltschvirus</taxon>
        <taxon>Maltschvirus maltsch</taxon>
    </lineage>
</organism>
<dbReference type="Gene3D" id="1.10.10.60">
    <property type="entry name" value="Homeodomain-like"/>
    <property type="match status" value="1"/>
</dbReference>
<accession>A0A6J5SUE2</accession>
<evidence type="ECO:0000313" key="1">
    <source>
        <dbReference type="EMBL" id="CAB4218344.1"/>
    </source>
</evidence>
<reference evidence="1" key="1">
    <citation type="submission" date="2020-05" db="EMBL/GenBank/DDBJ databases">
        <authorList>
            <person name="Chiriac C."/>
            <person name="Salcher M."/>
            <person name="Ghai R."/>
            <person name="Kavagutti S V."/>
        </authorList>
    </citation>
    <scope>NUCLEOTIDE SEQUENCE</scope>
</reference>
<sequence length="166" mass="18192">MSHVMDDRETLAQAVVDSMVTNGQSLRKCCIQVGIDPARFLRAVDASPELAKQYARARQALLDKMADEILELADAPVPVLDNGATDNALVRQRQLQVDTRKWFLSKLAPKVYGDRLDVSVTDNRISITGALQAAQSRLLDVTDIEPRIAYAENANKTEGAGRAEGQ</sequence>
<proteinExistence type="predicted"/>
<dbReference type="Pfam" id="PF20901">
    <property type="entry name" value="Sf6_terminase"/>
    <property type="match status" value="1"/>
</dbReference>
<dbReference type="EMBL" id="LR797471">
    <property type="protein sequence ID" value="CAB4218344.1"/>
    <property type="molecule type" value="Genomic_DNA"/>
</dbReference>
<evidence type="ECO:0008006" key="2">
    <source>
        <dbReference type="Google" id="ProtNLM"/>
    </source>
</evidence>
<name>A0A6J5SUE2_9CAUD</name>
<gene>
    <name evidence="1" type="ORF">UFOVP1610_24</name>
</gene>
<protein>
    <recommendedName>
        <fullName evidence="2">Terminase small subunit</fullName>
    </recommendedName>
</protein>
<dbReference type="InterPro" id="IPR048683">
    <property type="entry name" value="Sf6_terminase"/>
</dbReference>